<keyword evidence="3" id="KW-1185">Reference proteome</keyword>
<dbReference type="OrthoDB" id="4207369at2759"/>
<proteinExistence type="predicted"/>
<feature type="region of interest" description="Disordered" evidence="1">
    <location>
        <begin position="587"/>
        <end position="619"/>
    </location>
</feature>
<feature type="compositionally biased region" description="Basic and acidic residues" evidence="1">
    <location>
        <begin position="63"/>
        <end position="80"/>
    </location>
</feature>
<name>A0A9P4SHV1_9PEZI</name>
<feature type="compositionally biased region" description="Polar residues" evidence="1">
    <location>
        <begin position="392"/>
        <end position="401"/>
    </location>
</feature>
<feature type="region of interest" description="Disordered" evidence="1">
    <location>
        <begin position="771"/>
        <end position="812"/>
    </location>
</feature>
<evidence type="ECO:0000256" key="1">
    <source>
        <dbReference type="SAM" id="MobiDB-lite"/>
    </source>
</evidence>
<dbReference type="Proteomes" id="UP000799429">
    <property type="component" value="Unassembled WGS sequence"/>
</dbReference>
<feature type="compositionally biased region" description="Polar residues" evidence="1">
    <location>
        <begin position="783"/>
        <end position="800"/>
    </location>
</feature>
<feature type="region of interest" description="Disordered" evidence="1">
    <location>
        <begin position="167"/>
        <end position="186"/>
    </location>
</feature>
<feature type="compositionally biased region" description="Basic residues" evidence="1">
    <location>
        <begin position="730"/>
        <end position="741"/>
    </location>
</feature>
<evidence type="ECO:0000313" key="2">
    <source>
        <dbReference type="EMBL" id="KAF2842092.1"/>
    </source>
</evidence>
<feature type="region of interest" description="Disordered" evidence="1">
    <location>
        <begin position="341"/>
        <end position="360"/>
    </location>
</feature>
<dbReference type="EMBL" id="MU006090">
    <property type="protein sequence ID" value="KAF2842092.1"/>
    <property type="molecule type" value="Genomic_DNA"/>
</dbReference>
<feature type="region of interest" description="Disordered" evidence="1">
    <location>
        <begin position="391"/>
        <end position="412"/>
    </location>
</feature>
<sequence>MSEPPQSPPRVPESTFDTAWLEEDTEFLQPTTRPKAHKAWERKAYSPYARQTKYRKVWKRYDLRTRAGQREQKSNADKEGTTSAKGDMNRSPEKVVKRIRLASILGARVEKPDAGAAATRWDRRRSLYPKRKRTPVLGKSTEDSVFSPTEEVVEPSSNSTNLLHVLPSDDGEDASSTNQKDKYDGFKESGDRATVIENGTEYVVPPEGRSTTKPDPTTSISDNFQRVLADTGTMNKVESLKEILDEYVEIGSALETAYASQESSNDKETPRCEGNVVELSVQEISDYSSKVTIQIPTIADQENIGLETPGKMKDLPGNLETFTSSQFSTGEHLFEGLPQLDRDGELEDDDSQSEFSDIRDHDTIITEQMSSRAISAATISDEMDFREEATLDGTQQTPRSQHNSEELPTPDSNAVDICVESAEQRFNNEDPSVSVAAVNDDEDDSSEVSSIDSSDDVPFSPEDSAGRFGDIADTLVLNLPSLSSSTLEKPIEEPITHLDADTGFLKDFLSRAAASKANKSASIARRSSLINRRDSDAVRPALASPRTVLKDKDTNSPSLSRNYGNAINFDIKLSEPKTYTEKSVNVLSESMEVQDNEPSPRRSKRARSRVPPTSTTSQTAVITPNKISMRRADGSEPMMLRKTEAQELALTTRKNTRTNRGSVPFPKYRLRSLIPDLNDQELECPRRDGKSVHWDVQLVYYQDGIPLPPRTIKVVNGERVPIQEATTAIPKRKLPTPRKLRIPTPSAGSVTEGLSGALSAEKEKRLVAPKIRLAQKVPAGTKVPTSITPNGGSHELSGSTRIGGKKKPKRGV</sequence>
<protein>
    <submittedName>
        <fullName evidence="2">Uncharacterized protein</fullName>
    </submittedName>
</protein>
<accession>A0A9P4SHV1</accession>
<feature type="region of interest" description="Disordered" evidence="1">
    <location>
        <begin position="63"/>
        <end position="95"/>
    </location>
</feature>
<reference evidence="2" key="1">
    <citation type="journal article" date="2020" name="Stud. Mycol.">
        <title>101 Dothideomycetes genomes: a test case for predicting lifestyles and emergence of pathogens.</title>
        <authorList>
            <person name="Haridas S."/>
            <person name="Albert R."/>
            <person name="Binder M."/>
            <person name="Bloem J."/>
            <person name="Labutti K."/>
            <person name="Salamov A."/>
            <person name="Andreopoulos B."/>
            <person name="Baker S."/>
            <person name="Barry K."/>
            <person name="Bills G."/>
            <person name="Bluhm B."/>
            <person name="Cannon C."/>
            <person name="Castanera R."/>
            <person name="Culley D."/>
            <person name="Daum C."/>
            <person name="Ezra D."/>
            <person name="Gonzalez J."/>
            <person name="Henrissat B."/>
            <person name="Kuo A."/>
            <person name="Liang C."/>
            <person name="Lipzen A."/>
            <person name="Lutzoni F."/>
            <person name="Magnuson J."/>
            <person name="Mondo S."/>
            <person name="Nolan M."/>
            <person name="Ohm R."/>
            <person name="Pangilinan J."/>
            <person name="Park H.-J."/>
            <person name="Ramirez L."/>
            <person name="Alfaro M."/>
            <person name="Sun H."/>
            <person name="Tritt A."/>
            <person name="Yoshinaga Y."/>
            <person name="Zwiers L.-H."/>
            <person name="Turgeon B."/>
            <person name="Goodwin S."/>
            <person name="Spatafora J."/>
            <person name="Crous P."/>
            <person name="Grigoriev I."/>
        </authorList>
    </citation>
    <scope>NUCLEOTIDE SEQUENCE</scope>
    <source>
        <strain evidence="2">CBS 101060</strain>
    </source>
</reference>
<evidence type="ECO:0000313" key="3">
    <source>
        <dbReference type="Proteomes" id="UP000799429"/>
    </source>
</evidence>
<feature type="region of interest" description="Disordered" evidence="1">
    <location>
        <begin position="132"/>
        <end position="161"/>
    </location>
</feature>
<feature type="region of interest" description="Disordered" evidence="1">
    <location>
        <begin position="424"/>
        <end position="465"/>
    </location>
</feature>
<comment type="caution">
    <text evidence="2">The sequence shown here is derived from an EMBL/GenBank/DDBJ whole genome shotgun (WGS) entry which is preliminary data.</text>
</comment>
<gene>
    <name evidence="2" type="ORF">M501DRAFT_385087</name>
</gene>
<feature type="region of interest" description="Disordered" evidence="1">
    <location>
        <begin position="544"/>
        <end position="563"/>
    </location>
</feature>
<feature type="compositionally biased region" description="Basic residues" evidence="1">
    <location>
        <begin position="803"/>
        <end position="812"/>
    </location>
</feature>
<feature type="compositionally biased region" description="Polar residues" evidence="1">
    <location>
        <begin position="587"/>
        <end position="597"/>
    </location>
</feature>
<organism evidence="2 3">
    <name type="scientific">Patellaria atrata CBS 101060</name>
    <dbReference type="NCBI Taxonomy" id="1346257"/>
    <lineage>
        <taxon>Eukaryota</taxon>
        <taxon>Fungi</taxon>
        <taxon>Dikarya</taxon>
        <taxon>Ascomycota</taxon>
        <taxon>Pezizomycotina</taxon>
        <taxon>Dothideomycetes</taxon>
        <taxon>Dothideomycetes incertae sedis</taxon>
        <taxon>Patellariales</taxon>
        <taxon>Patellariaceae</taxon>
        <taxon>Patellaria</taxon>
    </lineage>
</organism>
<feature type="region of interest" description="Disordered" evidence="1">
    <location>
        <begin position="730"/>
        <end position="758"/>
    </location>
</feature>
<dbReference type="AlphaFoldDB" id="A0A9P4SHV1"/>